<dbReference type="VEuPathDB" id="VectorBase:GPAI037684"/>
<evidence type="ECO:0000313" key="2">
    <source>
        <dbReference type="EnsemblMetazoa" id="GPAI037684-PA"/>
    </source>
</evidence>
<dbReference type="Proteomes" id="UP000092445">
    <property type="component" value="Unassembled WGS sequence"/>
</dbReference>
<dbReference type="EnsemblMetazoa" id="GPAI037684-RA">
    <property type="protein sequence ID" value="GPAI037684-PA"/>
    <property type="gene ID" value="GPAI037684"/>
</dbReference>
<reference evidence="2" key="2">
    <citation type="submission" date="2020-05" db="UniProtKB">
        <authorList>
            <consortium name="EnsemblMetazoa"/>
        </authorList>
    </citation>
    <scope>IDENTIFICATION</scope>
    <source>
        <strain evidence="2">IAEA</strain>
    </source>
</reference>
<proteinExistence type="predicted"/>
<evidence type="ECO:0000313" key="3">
    <source>
        <dbReference type="Proteomes" id="UP000092445"/>
    </source>
</evidence>
<feature type="region of interest" description="Disordered" evidence="1">
    <location>
        <begin position="88"/>
        <end position="107"/>
    </location>
</feature>
<protein>
    <submittedName>
        <fullName evidence="2">Uncharacterized protein</fullName>
    </submittedName>
</protein>
<sequence length="107" mass="12486">MQMFLLSAQTTLTYVTPYRASGIPQGCRRFIDCEIIPRHNNSVHIEMQISVSDYHHDRHDHHDRVFKLQVPPFLQGDESQAFFTGISQSDSEKPMGQMQEILRRSLR</sequence>
<reference evidence="3" key="1">
    <citation type="submission" date="2014-03" db="EMBL/GenBank/DDBJ databases">
        <authorList>
            <person name="Aksoy S."/>
            <person name="Warren W."/>
            <person name="Wilson R.K."/>
        </authorList>
    </citation>
    <scope>NUCLEOTIDE SEQUENCE [LARGE SCALE GENOMIC DNA]</scope>
    <source>
        <strain evidence="3">IAEA</strain>
    </source>
</reference>
<dbReference type="AlphaFoldDB" id="A0A1B0A8H7"/>
<keyword evidence="3" id="KW-1185">Reference proteome</keyword>
<evidence type="ECO:0000256" key="1">
    <source>
        <dbReference type="SAM" id="MobiDB-lite"/>
    </source>
</evidence>
<name>A0A1B0A8H7_GLOPL</name>
<accession>A0A1B0A8H7</accession>
<organism evidence="2 3">
    <name type="scientific">Glossina pallidipes</name>
    <name type="common">Tsetse fly</name>
    <dbReference type="NCBI Taxonomy" id="7398"/>
    <lineage>
        <taxon>Eukaryota</taxon>
        <taxon>Metazoa</taxon>
        <taxon>Ecdysozoa</taxon>
        <taxon>Arthropoda</taxon>
        <taxon>Hexapoda</taxon>
        <taxon>Insecta</taxon>
        <taxon>Pterygota</taxon>
        <taxon>Neoptera</taxon>
        <taxon>Endopterygota</taxon>
        <taxon>Diptera</taxon>
        <taxon>Brachycera</taxon>
        <taxon>Muscomorpha</taxon>
        <taxon>Hippoboscoidea</taxon>
        <taxon>Glossinidae</taxon>
        <taxon>Glossina</taxon>
    </lineage>
</organism>